<organism evidence="2 3">
    <name type="scientific">Neolewinella aurantiaca</name>
    <dbReference type="NCBI Taxonomy" id="2602767"/>
    <lineage>
        <taxon>Bacteria</taxon>
        <taxon>Pseudomonadati</taxon>
        <taxon>Bacteroidota</taxon>
        <taxon>Saprospiria</taxon>
        <taxon>Saprospirales</taxon>
        <taxon>Lewinellaceae</taxon>
        <taxon>Neolewinella</taxon>
    </lineage>
</organism>
<proteinExistence type="predicted"/>
<name>A0A5C7FSN3_9BACT</name>
<evidence type="ECO:0000256" key="1">
    <source>
        <dbReference type="SAM" id="SignalP"/>
    </source>
</evidence>
<keyword evidence="3" id="KW-1185">Reference proteome</keyword>
<dbReference type="RefSeq" id="WP_147930569.1">
    <property type="nucleotide sequence ID" value="NZ_VOXD01000013.1"/>
</dbReference>
<protein>
    <submittedName>
        <fullName evidence="2">DUF4252 domain-containing protein</fullName>
    </submittedName>
</protein>
<comment type="caution">
    <text evidence="2">The sequence shown here is derived from an EMBL/GenBank/DDBJ whole genome shotgun (WGS) entry which is preliminary data.</text>
</comment>
<dbReference type="AlphaFoldDB" id="A0A5C7FSN3"/>
<feature type="chain" id="PRO_5023039234" evidence="1">
    <location>
        <begin position="20"/>
        <end position="168"/>
    </location>
</feature>
<dbReference type="EMBL" id="VOXD01000013">
    <property type="protein sequence ID" value="TXF89495.1"/>
    <property type="molecule type" value="Genomic_DNA"/>
</dbReference>
<feature type="signal peptide" evidence="1">
    <location>
        <begin position="1"/>
        <end position="19"/>
    </location>
</feature>
<dbReference type="Pfam" id="PF14060">
    <property type="entry name" value="DUF4252"/>
    <property type="match status" value="1"/>
</dbReference>
<gene>
    <name evidence="2" type="ORF">FUA23_09820</name>
</gene>
<dbReference type="InterPro" id="IPR025348">
    <property type="entry name" value="DUF4252"/>
</dbReference>
<keyword evidence="1" id="KW-0732">Signal</keyword>
<accession>A0A5C7FSN3</accession>
<dbReference type="OrthoDB" id="1493793at2"/>
<dbReference type="Proteomes" id="UP000321907">
    <property type="component" value="Unassembled WGS sequence"/>
</dbReference>
<sequence length="168" mass="18726">MKKVFTLLAFTLLTTAAFAQNPIKKFIRKHNNGPENVSITVPGWLIGLAGEVGMLAAEDEEERVVFSLAQSFGTTKILTFDSNDFATKKDIRELLGELETEHGYERWATVRAASGEQVELTVEMRGDAVKSIVALVHVEEEHQTFFAHAKTDFTAQELGDILNQLMEQ</sequence>
<evidence type="ECO:0000313" key="2">
    <source>
        <dbReference type="EMBL" id="TXF89495.1"/>
    </source>
</evidence>
<evidence type="ECO:0000313" key="3">
    <source>
        <dbReference type="Proteomes" id="UP000321907"/>
    </source>
</evidence>
<reference evidence="2 3" key="1">
    <citation type="submission" date="2019-08" db="EMBL/GenBank/DDBJ databases">
        <title>Lewinella sp. strain SSH13 Genome sequencing and assembly.</title>
        <authorList>
            <person name="Kim I."/>
        </authorList>
    </citation>
    <scope>NUCLEOTIDE SEQUENCE [LARGE SCALE GENOMIC DNA]</scope>
    <source>
        <strain evidence="2 3">SSH13</strain>
    </source>
</reference>